<dbReference type="WBParaSite" id="ES5_v2.g27201.t1">
    <property type="protein sequence ID" value="ES5_v2.g27201.t1"/>
    <property type="gene ID" value="ES5_v2.g27201"/>
</dbReference>
<evidence type="ECO:0000313" key="1">
    <source>
        <dbReference type="Proteomes" id="UP000887579"/>
    </source>
</evidence>
<name>A0AC34GC22_9BILA</name>
<organism evidence="1 2">
    <name type="scientific">Panagrolaimus sp. ES5</name>
    <dbReference type="NCBI Taxonomy" id="591445"/>
    <lineage>
        <taxon>Eukaryota</taxon>
        <taxon>Metazoa</taxon>
        <taxon>Ecdysozoa</taxon>
        <taxon>Nematoda</taxon>
        <taxon>Chromadorea</taxon>
        <taxon>Rhabditida</taxon>
        <taxon>Tylenchina</taxon>
        <taxon>Panagrolaimomorpha</taxon>
        <taxon>Panagrolaimoidea</taxon>
        <taxon>Panagrolaimidae</taxon>
        <taxon>Panagrolaimus</taxon>
    </lineage>
</organism>
<sequence>MTSVAKLKTGNLRKSFISRIEHAGVGLPRIVSKIAAGQTYTFSPEFYIPALIPFQNVENYFVVEYFAQVKVGRDSNAIFGNCRAPISVGTHYSAPMKEEVLVDLSTPPLSPLLSYRIPEVPMMNFSATNPFINDRFFANTAY</sequence>
<accession>A0AC34GC22</accession>
<reference evidence="2" key="1">
    <citation type="submission" date="2022-11" db="UniProtKB">
        <authorList>
            <consortium name="WormBaseParasite"/>
        </authorList>
    </citation>
    <scope>IDENTIFICATION</scope>
</reference>
<evidence type="ECO:0000313" key="2">
    <source>
        <dbReference type="WBParaSite" id="ES5_v2.g27201.t1"/>
    </source>
</evidence>
<dbReference type="Proteomes" id="UP000887579">
    <property type="component" value="Unplaced"/>
</dbReference>
<protein>
    <submittedName>
        <fullName evidence="2">Arrestin-like N-terminal domain-containing protein</fullName>
    </submittedName>
</protein>
<proteinExistence type="predicted"/>